<dbReference type="EC" id="1.14.15.45" evidence="7"/>
<dbReference type="PRINTS" id="PR00420">
    <property type="entry name" value="RNGMNOXGNASE"/>
</dbReference>
<dbReference type="InterPro" id="IPR051205">
    <property type="entry name" value="UbiH/COQ6_monooxygenase"/>
</dbReference>
<comment type="cofactor">
    <cofactor evidence="1 7">
        <name>FAD</name>
        <dbReference type="ChEBI" id="CHEBI:57692"/>
    </cofactor>
</comment>
<name>A0AAV8WHB2_9CUCU</name>
<proteinExistence type="inferred from homology"/>
<keyword evidence="7" id="KW-0496">Mitochondrion</keyword>
<dbReference type="FunFam" id="3.50.50.60:FF:000021">
    <property type="entry name" value="Ubiquinone biosynthesis monooxygenase COQ6"/>
    <property type="match status" value="1"/>
</dbReference>
<keyword evidence="3 7" id="KW-0285">Flavoprotein</keyword>
<dbReference type="Proteomes" id="UP001159042">
    <property type="component" value="Unassembled WGS sequence"/>
</dbReference>
<evidence type="ECO:0000256" key="2">
    <source>
        <dbReference type="ARBA" id="ARBA00005349"/>
    </source>
</evidence>
<evidence type="ECO:0000256" key="7">
    <source>
        <dbReference type="HAMAP-Rule" id="MF_03193"/>
    </source>
</evidence>
<dbReference type="PANTHER" id="PTHR43876">
    <property type="entry name" value="UBIQUINONE BIOSYNTHESIS MONOOXYGENASE COQ6, MITOCHONDRIAL"/>
    <property type="match status" value="1"/>
</dbReference>
<evidence type="ECO:0000256" key="1">
    <source>
        <dbReference type="ARBA" id="ARBA00001974"/>
    </source>
</evidence>
<keyword evidence="6 7" id="KW-0503">Monooxygenase</keyword>
<dbReference type="EC" id="1.14.15.46" evidence="7"/>
<comment type="similarity">
    <text evidence="2 7">Belongs to the UbiH/COQ6 family.</text>
</comment>
<gene>
    <name evidence="7" type="primary">coq6</name>
    <name evidence="9" type="ORF">NQ315_009591</name>
</gene>
<dbReference type="Pfam" id="PF01494">
    <property type="entry name" value="FAD_binding_3"/>
    <property type="match status" value="1"/>
</dbReference>
<dbReference type="GO" id="GO:0031314">
    <property type="term" value="C:extrinsic component of mitochondrial inner membrane"/>
    <property type="evidence" value="ECO:0007669"/>
    <property type="project" value="UniProtKB-UniRule"/>
</dbReference>
<dbReference type="InterPro" id="IPR000689">
    <property type="entry name" value="UbQ_mOase_COQ6"/>
</dbReference>
<keyword evidence="5 7" id="KW-0560">Oxidoreductase</keyword>
<comment type="function">
    <text evidence="7">FAD-dependent monooxygenase required for two non-consecutive steps during ubiquinone biosynthesis. Required for the C5-ring hydroxylation during ubiquinone biosynthesis by catalyzing the hydroxylation of 4-hydroxy-3-(all-trans-polyprenyl)benzoic acid to 3,4-dihydroxy-5-(all-trans-polyprenyl)benzoic acid. Also acts downstream of coq4, for the C1-hydroxylation during ubiquinone biosynthesis by catalyzing the hydroxylation of 2-methoxy-6-(all-trans-polyprenyl)phenol to 2-methoxy-6-(all-trans-polyprenyl)benzene-1,4-diol. The electrons required for the hydroxylation reaction are funneled indirectly to coq6 from NADPH via a ferredoxin/ferredoxin reductase system.</text>
</comment>
<evidence type="ECO:0000256" key="4">
    <source>
        <dbReference type="ARBA" id="ARBA00022827"/>
    </source>
</evidence>
<sequence>MFLIILKSKSPFAKSIITRTCTKPGRWYSTTGNKHYDIIIAGGGMIGTTLACTLGKNPLLQNKRILLLEAGKEKAWALPDKYTNRVVSINPGTHKLLNSINAWKHIENNRFAIVKRLQVWDAVSDASITFGDQTSPEDVSYIVENDLLIAAVNNELKQLDNVKVQYSAKVTDYHLPEYHESSSSVRLDDGNTYSCELLLGCDGVNSQVRKAMKVNYLTWNYDQMGVVATLNLSELTDSLSSLVWSTTPDHAKELLKMTEDQFVDAVNNAIWKNYGRSLVVDQATKTFDTLLRLMNCPSDTVRQFPPKIAKIEEGSRAAFPLGFGHAVNYIGKGVVLVGDAAHRIHPLAGQGVNLGFGDITCLNRVLGNTVHSGSKLDNLSYLKEYETERQRHNIPTMLAVEGLHRLYNSDFTPLVLLRSLGLQATHALSPLKNAIIHQAAT</sequence>
<evidence type="ECO:0000313" key="9">
    <source>
        <dbReference type="EMBL" id="KAJ8925743.1"/>
    </source>
</evidence>
<keyword evidence="10" id="KW-1185">Reference proteome</keyword>
<dbReference type="GO" id="GO:0106364">
    <property type="term" value="F:4-hydroxy-3-all-trans-polyprenylbenzoate oxygenase activity"/>
    <property type="evidence" value="ECO:0007669"/>
    <property type="project" value="UniProtKB-EC"/>
</dbReference>
<comment type="catalytic activity">
    <reaction evidence="7">
        <text>a 4-hydroxy-3-(all-trans-polyprenyl)benzoate + 2 reduced [2Fe-2S]-[ferredoxin] + O2 + 2 H(+) = a 3,4-dihydroxy-5-(all-trans-polyprenyl)benzoate + 2 oxidized [2Fe-2S]-[ferredoxin] + H2O</text>
        <dbReference type="Rhea" id="RHEA:81195"/>
        <dbReference type="Rhea" id="RHEA-COMP:9514"/>
        <dbReference type="Rhea" id="RHEA-COMP:10000"/>
        <dbReference type="Rhea" id="RHEA-COMP:10001"/>
        <dbReference type="Rhea" id="RHEA-COMP:10930"/>
        <dbReference type="ChEBI" id="CHEBI:15377"/>
        <dbReference type="ChEBI" id="CHEBI:15378"/>
        <dbReference type="ChEBI" id="CHEBI:15379"/>
        <dbReference type="ChEBI" id="CHEBI:33737"/>
        <dbReference type="ChEBI" id="CHEBI:33738"/>
        <dbReference type="ChEBI" id="CHEBI:64694"/>
        <dbReference type="ChEBI" id="CHEBI:78396"/>
        <dbReference type="EC" id="1.14.15.45"/>
    </reaction>
</comment>
<comment type="pathway">
    <text evidence="7">Cofactor biosynthesis; ubiquinone biosynthesis.</text>
</comment>
<feature type="domain" description="FAD-binding" evidence="8">
    <location>
        <begin position="36"/>
        <end position="392"/>
    </location>
</feature>
<dbReference type="Gene3D" id="3.50.50.60">
    <property type="entry name" value="FAD/NAD(P)-binding domain"/>
    <property type="match status" value="2"/>
</dbReference>
<keyword evidence="4 7" id="KW-0274">FAD</keyword>
<comment type="subcellular location">
    <subcellularLocation>
        <location evidence="7">Mitochondrion inner membrane</location>
        <topology evidence="7">Peripheral membrane protein</topology>
        <orientation evidence="7">Matrix side</orientation>
    </subcellularLocation>
</comment>
<dbReference type="SUPFAM" id="SSF51905">
    <property type="entry name" value="FAD/NAD(P)-binding domain"/>
    <property type="match status" value="1"/>
</dbReference>
<dbReference type="HAMAP" id="MF_03193">
    <property type="entry name" value="COQ6_monooxygenase"/>
    <property type="match status" value="1"/>
</dbReference>
<evidence type="ECO:0000256" key="3">
    <source>
        <dbReference type="ARBA" id="ARBA00022630"/>
    </source>
</evidence>
<dbReference type="InterPro" id="IPR018168">
    <property type="entry name" value="Ubi_Hdrlase_CS"/>
</dbReference>
<dbReference type="GO" id="GO:0016712">
    <property type="term" value="F:oxidoreductase activity, acting on paired donors, with incorporation or reduction of molecular oxygen, reduced flavin or flavoprotein as one donor, and incorporation of one atom of oxygen"/>
    <property type="evidence" value="ECO:0007669"/>
    <property type="project" value="UniProtKB-UniRule"/>
</dbReference>
<dbReference type="PANTHER" id="PTHR43876:SF7">
    <property type="entry name" value="UBIQUINONE BIOSYNTHESIS MONOOXYGENASE COQ6, MITOCHONDRIAL"/>
    <property type="match status" value="1"/>
</dbReference>
<comment type="catalytic activity">
    <reaction evidence="7">
        <text>a 2-methoxy-6-(all-trans-polyprenyl)phenol + 2 reduced [2Fe-2S]-[ferredoxin] + O2 + 2 H(+) = a 2-methoxy-6-(all-trans-polyprenyl)benzene-1,4-diol + 2 oxidized [2Fe-2S]-[ferredoxin] + H2O</text>
        <dbReference type="Rhea" id="RHEA:81183"/>
        <dbReference type="Rhea" id="RHEA-COMP:9551"/>
        <dbReference type="Rhea" id="RHEA-COMP:10000"/>
        <dbReference type="Rhea" id="RHEA-COMP:10001"/>
        <dbReference type="Rhea" id="RHEA-COMP:10858"/>
        <dbReference type="ChEBI" id="CHEBI:15377"/>
        <dbReference type="ChEBI" id="CHEBI:15378"/>
        <dbReference type="ChEBI" id="CHEBI:15379"/>
        <dbReference type="ChEBI" id="CHEBI:33737"/>
        <dbReference type="ChEBI" id="CHEBI:33738"/>
        <dbReference type="ChEBI" id="CHEBI:62731"/>
        <dbReference type="ChEBI" id="CHEBI:84166"/>
        <dbReference type="EC" id="1.14.15.46"/>
    </reaction>
</comment>
<dbReference type="PROSITE" id="PS01304">
    <property type="entry name" value="UBIH"/>
    <property type="match status" value="1"/>
</dbReference>
<dbReference type="InterPro" id="IPR036188">
    <property type="entry name" value="FAD/NAD-bd_sf"/>
</dbReference>
<evidence type="ECO:0000259" key="8">
    <source>
        <dbReference type="Pfam" id="PF01494"/>
    </source>
</evidence>
<dbReference type="GO" id="GO:0071949">
    <property type="term" value="F:FAD binding"/>
    <property type="evidence" value="ECO:0007669"/>
    <property type="project" value="InterPro"/>
</dbReference>
<evidence type="ECO:0000313" key="10">
    <source>
        <dbReference type="Proteomes" id="UP001159042"/>
    </source>
</evidence>
<keyword evidence="7" id="KW-0472">Membrane</keyword>
<dbReference type="InterPro" id="IPR002938">
    <property type="entry name" value="FAD-bd"/>
</dbReference>
<reference evidence="9 10" key="1">
    <citation type="journal article" date="2023" name="Insect Mol. Biol.">
        <title>Genome sequencing provides insights into the evolution of gene families encoding plant cell wall-degrading enzymes in longhorned beetles.</title>
        <authorList>
            <person name="Shin N.R."/>
            <person name="Okamura Y."/>
            <person name="Kirsch R."/>
            <person name="Pauchet Y."/>
        </authorList>
    </citation>
    <scope>NUCLEOTIDE SEQUENCE [LARGE SCALE GENOMIC DNA]</scope>
    <source>
        <strain evidence="9">EAD_L_NR</strain>
    </source>
</reference>
<dbReference type="GO" id="GO:0120538">
    <property type="term" value="F:2-methoxy-6-polyprenolphenol 4-hydroxylase activity"/>
    <property type="evidence" value="ECO:0007669"/>
    <property type="project" value="UniProtKB-EC"/>
</dbReference>
<dbReference type="EMBL" id="JANEYG010000001">
    <property type="protein sequence ID" value="KAJ8925743.1"/>
    <property type="molecule type" value="Genomic_DNA"/>
</dbReference>
<protein>
    <recommendedName>
        <fullName evidence="7">Ubiquinone biosynthesis monooxygenase COQ6, mitochondrial</fullName>
        <ecNumber evidence="7">1.14.15.45</ecNumber>
    </recommendedName>
    <alternativeName>
        <fullName evidence="7">2-methoxy-6-polyprenolphenol 4-hydroxylase</fullName>
        <ecNumber evidence="7">1.14.15.46</ecNumber>
    </alternativeName>
</protein>
<comment type="caution">
    <text evidence="9">The sequence shown here is derived from an EMBL/GenBank/DDBJ whole genome shotgun (WGS) entry which is preliminary data.</text>
</comment>
<evidence type="ECO:0000256" key="5">
    <source>
        <dbReference type="ARBA" id="ARBA00023002"/>
    </source>
</evidence>
<dbReference type="AlphaFoldDB" id="A0AAV8WHB2"/>
<organism evidence="9 10">
    <name type="scientific">Exocentrus adspersus</name>
    <dbReference type="NCBI Taxonomy" id="1586481"/>
    <lineage>
        <taxon>Eukaryota</taxon>
        <taxon>Metazoa</taxon>
        <taxon>Ecdysozoa</taxon>
        <taxon>Arthropoda</taxon>
        <taxon>Hexapoda</taxon>
        <taxon>Insecta</taxon>
        <taxon>Pterygota</taxon>
        <taxon>Neoptera</taxon>
        <taxon>Endopterygota</taxon>
        <taxon>Coleoptera</taxon>
        <taxon>Polyphaga</taxon>
        <taxon>Cucujiformia</taxon>
        <taxon>Chrysomeloidea</taxon>
        <taxon>Cerambycidae</taxon>
        <taxon>Lamiinae</taxon>
        <taxon>Acanthocinini</taxon>
        <taxon>Exocentrus</taxon>
    </lineage>
</organism>
<evidence type="ECO:0000256" key="6">
    <source>
        <dbReference type="ARBA" id="ARBA00023033"/>
    </source>
</evidence>
<comment type="subunit">
    <text evidence="7">Component of a multi-subunit COQ enzyme complex.</text>
</comment>
<accession>A0AAV8WHB2</accession>
<keyword evidence="7" id="KW-0831">Ubiquinone biosynthesis</keyword>
<keyword evidence="7" id="KW-0999">Mitochondrion inner membrane</keyword>